<evidence type="ECO:0000313" key="4">
    <source>
        <dbReference type="Proteomes" id="UP000246464"/>
    </source>
</evidence>
<reference evidence="3 4" key="1">
    <citation type="submission" date="2017-12" db="EMBL/GenBank/DDBJ databases">
        <title>Integrating genomic resources of turbot (Scophthalmus maximus) in depth evaluation of genetic and physical mapping variation across individuals.</title>
        <authorList>
            <person name="Martinez P."/>
        </authorList>
    </citation>
    <scope>NUCLEOTIDE SEQUENCE [LARGE SCALE GENOMIC DNA]</scope>
</reference>
<evidence type="ECO:0000256" key="2">
    <source>
        <dbReference type="SAM" id="Phobius"/>
    </source>
</evidence>
<keyword evidence="2" id="KW-0472">Membrane</keyword>
<feature type="compositionally biased region" description="Polar residues" evidence="1">
    <location>
        <begin position="119"/>
        <end position="128"/>
    </location>
</feature>
<feature type="compositionally biased region" description="Polar residues" evidence="1">
    <location>
        <begin position="148"/>
        <end position="162"/>
    </location>
</feature>
<feature type="region of interest" description="Disordered" evidence="1">
    <location>
        <begin position="115"/>
        <end position="235"/>
    </location>
</feature>
<evidence type="ECO:0000313" key="3">
    <source>
        <dbReference type="EMBL" id="AWO97246.1"/>
    </source>
</evidence>
<dbReference type="Proteomes" id="UP000246464">
    <property type="component" value="Chromosome 2"/>
</dbReference>
<organism evidence="3 4">
    <name type="scientific">Scophthalmus maximus</name>
    <name type="common">Turbot</name>
    <name type="synonym">Psetta maxima</name>
    <dbReference type="NCBI Taxonomy" id="52904"/>
    <lineage>
        <taxon>Eukaryota</taxon>
        <taxon>Metazoa</taxon>
        <taxon>Chordata</taxon>
        <taxon>Craniata</taxon>
        <taxon>Vertebrata</taxon>
        <taxon>Euteleostomi</taxon>
        <taxon>Actinopterygii</taxon>
        <taxon>Neopterygii</taxon>
        <taxon>Teleostei</taxon>
        <taxon>Neoteleostei</taxon>
        <taxon>Acanthomorphata</taxon>
        <taxon>Carangaria</taxon>
        <taxon>Pleuronectiformes</taxon>
        <taxon>Pleuronectoidei</taxon>
        <taxon>Scophthalmidae</taxon>
        <taxon>Scophthalmus</taxon>
    </lineage>
</organism>
<feature type="compositionally biased region" description="Polar residues" evidence="1">
    <location>
        <begin position="14"/>
        <end position="23"/>
    </location>
</feature>
<keyword evidence="4" id="KW-1185">Reference proteome</keyword>
<dbReference type="AlphaFoldDB" id="A0A2U9B037"/>
<feature type="region of interest" description="Disordered" evidence="1">
    <location>
        <begin position="1"/>
        <end position="54"/>
    </location>
</feature>
<dbReference type="EMBL" id="CP026244">
    <property type="protein sequence ID" value="AWO97246.1"/>
    <property type="molecule type" value="Genomic_DNA"/>
</dbReference>
<keyword evidence="2" id="KW-1133">Transmembrane helix</keyword>
<feature type="compositionally biased region" description="Basic and acidic residues" evidence="1">
    <location>
        <begin position="25"/>
        <end position="36"/>
    </location>
</feature>
<accession>A0A2U9B037</accession>
<feature type="transmembrane region" description="Helical" evidence="2">
    <location>
        <begin position="82"/>
        <end position="103"/>
    </location>
</feature>
<protein>
    <submittedName>
        <fullName evidence="3">Putative flocculation protein FLO11-like</fullName>
    </submittedName>
</protein>
<feature type="region of interest" description="Disordered" evidence="1">
    <location>
        <begin position="259"/>
        <end position="278"/>
    </location>
</feature>
<gene>
    <name evidence="3" type="ORF">SMAX5B_004487</name>
</gene>
<sequence>MNGTRSTPPDPKTHMSTTVNTTLGEPRKTDADDRSSTFRATEQGAGRTSAPPPTAVVAVTDGAAVGRTTVPMATAATSPMPGYVILVLIILVIIALCVILYFLRRTSRTYSFDLHRPNPNVNQFSEPTGTFEPVYLDDLDQPAPKDQVTISEQPVANGTSLQSEEKAGNGENAAQESPDANGPETSPTGDSGASGGNDPADKTSDPSSCTNLFFDDTGETQQNENNNNPSVCSSDPFVDVNLDEPAWCDQLLAAPEAASSVLPFSPFSFSSTSSTSSS</sequence>
<proteinExistence type="predicted"/>
<name>A0A2U9B037_SCOMX</name>
<keyword evidence="2" id="KW-0812">Transmembrane</keyword>
<evidence type="ECO:0000256" key="1">
    <source>
        <dbReference type="SAM" id="MobiDB-lite"/>
    </source>
</evidence>